<protein>
    <recommendedName>
        <fullName evidence="1">Cyclodeaminase/cyclohydrolase domain-containing protein</fullName>
    </recommendedName>
</protein>
<dbReference type="InterPro" id="IPR007044">
    <property type="entry name" value="Cyclodeamin/CycHdrlase"/>
</dbReference>
<evidence type="ECO:0000259" key="1">
    <source>
        <dbReference type="Pfam" id="PF04961"/>
    </source>
</evidence>
<organism evidence="2">
    <name type="scientific">Desulfobacca acetoxidans</name>
    <dbReference type="NCBI Taxonomy" id="60893"/>
    <lineage>
        <taxon>Bacteria</taxon>
        <taxon>Pseudomonadati</taxon>
        <taxon>Thermodesulfobacteriota</taxon>
        <taxon>Desulfobaccia</taxon>
        <taxon>Desulfobaccales</taxon>
        <taxon>Desulfobaccaceae</taxon>
        <taxon>Desulfobacca</taxon>
    </lineage>
</organism>
<proteinExistence type="predicted"/>
<dbReference type="InterPro" id="IPR036178">
    <property type="entry name" value="Formintransfe-cycloase-like_sf"/>
</dbReference>
<reference evidence="2" key="1">
    <citation type="journal article" date="2020" name="mSystems">
        <title>Genome- and Community-Level Interaction Insights into Carbon Utilization and Element Cycling Functions of Hydrothermarchaeota in Hydrothermal Sediment.</title>
        <authorList>
            <person name="Zhou Z."/>
            <person name="Liu Y."/>
            <person name="Xu W."/>
            <person name="Pan J."/>
            <person name="Luo Z.H."/>
            <person name="Li M."/>
        </authorList>
    </citation>
    <scope>NUCLEOTIDE SEQUENCE [LARGE SCALE GENOMIC DNA]</scope>
    <source>
        <strain evidence="2">SpSt-767</strain>
    </source>
</reference>
<dbReference type="GO" id="GO:0003824">
    <property type="term" value="F:catalytic activity"/>
    <property type="evidence" value="ECO:0007669"/>
    <property type="project" value="InterPro"/>
</dbReference>
<evidence type="ECO:0000313" key="2">
    <source>
        <dbReference type="EMBL" id="HHS29709.1"/>
    </source>
</evidence>
<dbReference type="AlphaFoldDB" id="A0A7V6DQ06"/>
<dbReference type="EMBL" id="DTGR01000135">
    <property type="protein sequence ID" value="HHS29709.1"/>
    <property type="molecule type" value="Genomic_DNA"/>
</dbReference>
<dbReference type="Gene3D" id="1.20.120.680">
    <property type="entry name" value="Formiminotetrahydrofolate cyclodeaminase monomer, up-and-down helical bundle"/>
    <property type="match status" value="1"/>
</dbReference>
<gene>
    <name evidence="2" type="ORF">ENV52_08420</name>
</gene>
<comment type="caution">
    <text evidence="2">The sequence shown here is derived from an EMBL/GenBank/DDBJ whole genome shotgun (WGS) entry which is preliminary data.</text>
</comment>
<dbReference type="Pfam" id="PF04961">
    <property type="entry name" value="FTCD_C"/>
    <property type="match status" value="1"/>
</dbReference>
<dbReference type="SUPFAM" id="SSF101262">
    <property type="entry name" value="Methenyltetrahydrofolate cyclohydrolase-like"/>
    <property type="match status" value="1"/>
</dbReference>
<accession>A0A7V6DQ06</accession>
<feature type="domain" description="Cyclodeaminase/cyclohydrolase" evidence="1">
    <location>
        <begin position="22"/>
        <end position="191"/>
    </location>
</feature>
<sequence length="220" mass="24345">MVMHTLFQLSALGHFYHVMNASFLDRLAQARPDPGGGAAAAYAAGVGMALLTKIIRLEKSRPYNDEFQVKFWTEQLAETRRLTRIFQHLRQVDVEAYLTMSQALSVRQQGANLQRAVEEATRCPWQIMEQALEALELVASAGAHCRRHLLSDLLVATELLGGALQGAYHIAAANLPLIRSPHQRQEWAARLHQASHQGLEATLRVRSQLVALVHAAANSA</sequence>
<name>A0A7V6DQ06_9BACT</name>